<dbReference type="InterPro" id="IPR050397">
    <property type="entry name" value="Env_Response_Regulators"/>
</dbReference>
<dbReference type="InterPro" id="IPR018490">
    <property type="entry name" value="cNMP-bd_dom_sf"/>
</dbReference>
<dbReference type="RefSeq" id="WP_088396327.1">
    <property type="nucleotide sequence ID" value="NZ_MXPU01000018.1"/>
</dbReference>
<dbReference type="InterPro" id="IPR014710">
    <property type="entry name" value="RmlC-like_jellyroll"/>
</dbReference>
<evidence type="ECO:0000256" key="1">
    <source>
        <dbReference type="ARBA" id="ARBA00023015"/>
    </source>
</evidence>
<organism evidence="5 6">
    <name type="scientific">Rhizobium esperanzae</name>
    <dbReference type="NCBI Taxonomy" id="1967781"/>
    <lineage>
        <taxon>Bacteria</taxon>
        <taxon>Pseudomonadati</taxon>
        <taxon>Pseudomonadota</taxon>
        <taxon>Alphaproteobacteria</taxon>
        <taxon>Hyphomicrobiales</taxon>
        <taxon>Rhizobiaceae</taxon>
        <taxon>Rhizobium/Agrobacterium group</taxon>
        <taxon>Rhizobium</taxon>
    </lineage>
</organism>
<reference evidence="5 6" key="1">
    <citation type="submission" date="2017-03" db="EMBL/GenBank/DDBJ databases">
        <title>Genome of strain Rhizobium sp. CNPSo 668.</title>
        <authorList>
            <person name="Ribeiro R."/>
        </authorList>
    </citation>
    <scope>NUCLEOTIDE SEQUENCE [LARGE SCALE GENOMIC DNA]</scope>
    <source>
        <strain evidence="5 6">CNPSo 668</strain>
    </source>
</reference>
<evidence type="ECO:0000313" key="5">
    <source>
        <dbReference type="EMBL" id="OWO92265.1"/>
    </source>
</evidence>
<dbReference type="EMBL" id="MXPU01000018">
    <property type="protein sequence ID" value="OWO92265.1"/>
    <property type="molecule type" value="Genomic_DNA"/>
</dbReference>
<dbReference type="Pfam" id="PF13545">
    <property type="entry name" value="HTH_Crp_2"/>
    <property type="match status" value="1"/>
</dbReference>
<evidence type="ECO:0000256" key="3">
    <source>
        <dbReference type="ARBA" id="ARBA00023163"/>
    </source>
</evidence>
<sequence>MLQKVPPMFRNELLNSFSDELRWLEADLQPVKLDVGDILVEPDAPIQHVHFIERGIVAAVTTTQGGRSLELFSVGREGMTGVSVLLGADRTSWRSFVQEAGSAIRIPTWAIREAAERSPSLRERLLRYAHSVMVQLAETALALGHYSLNQRLARLILMSHDRAGSDELLMTHEFVAMMLGVRRAGVSTALAFLEGEGMIRSTRGKVSIRNRSELVAMAAGSYNRFGTASTNFYEAARTVPTENAFQAGTNQQH</sequence>
<dbReference type="GO" id="GO:0005829">
    <property type="term" value="C:cytosol"/>
    <property type="evidence" value="ECO:0007669"/>
    <property type="project" value="TreeGrafter"/>
</dbReference>
<dbReference type="GO" id="GO:0003700">
    <property type="term" value="F:DNA-binding transcription factor activity"/>
    <property type="evidence" value="ECO:0007669"/>
    <property type="project" value="TreeGrafter"/>
</dbReference>
<keyword evidence="3" id="KW-0804">Transcription</keyword>
<evidence type="ECO:0000313" key="6">
    <source>
        <dbReference type="Proteomes" id="UP000197269"/>
    </source>
</evidence>
<dbReference type="InterPro" id="IPR036390">
    <property type="entry name" value="WH_DNA-bd_sf"/>
</dbReference>
<evidence type="ECO:0000259" key="4">
    <source>
        <dbReference type="PROSITE" id="PS51063"/>
    </source>
</evidence>
<dbReference type="Gene3D" id="1.10.10.10">
    <property type="entry name" value="Winged helix-like DNA-binding domain superfamily/Winged helix DNA-binding domain"/>
    <property type="match status" value="1"/>
</dbReference>
<dbReference type="CDD" id="cd00038">
    <property type="entry name" value="CAP_ED"/>
    <property type="match status" value="1"/>
</dbReference>
<accession>A0A246DPP4</accession>
<dbReference type="AlphaFoldDB" id="A0A246DPP4"/>
<feature type="domain" description="HTH crp-type" evidence="4">
    <location>
        <begin position="146"/>
        <end position="212"/>
    </location>
</feature>
<dbReference type="PANTHER" id="PTHR24567">
    <property type="entry name" value="CRP FAMILY TRANSCRIPTIONAL REGULATORY PROTEIN"/>
    <property type="match status" value="1"/>
</dbReference>
<comment type="caution">
    <text evidence="5">The sequence shown here is derived from an EMBL/GenBank/DDBJ whole genome shotgun (WGS) entry which is preliminary data.</text>
</comment>
<dbReference type="Proteomes" id="UP000197269">
    <property type="component" value="Unassembled WGS sequence"/>
</dbReference>
<name>A0A246DPP4_9HYPH</name>
<keyword evidence="1" id="KW-0805">Transcription regulation</keyword>
<dbReference type="InterPro" id="IPR036388">
    <property type="entry name" value="WH-like_DNA-bd_sf"/>
</dbReference>
<proteinExistence type="predicted"/>
<dbReference type="InterPro" id="IPR012318">
    <property type="entry name" value="HTH_CRP"/>
</dbReference>
<evidence type="ECO:0000256" key="2">
    <source>
        <dbReference type="ARBA" id="ARBA00023125"/>
    </source>
</evidence>
<dbReference type="SUPFAM" id="SSF51206">
    <property type="entry name" value="cAMP-binding domain-like"/>
    <property type="match status" value="1"/>
</dbReference>
<gene>
    <name evidence="5" type="ORF">B5E41_23795</name>
</gene>
<dbReference type="Gene3D" id="2.60.120.10">
    <property type="entry name" value="Jelly Rolls"/>
    <property type="match status" value="1"/>
</dbReference>
<dbReference type="SMART" id="SM00100">
    <property type="entry name" value="cNMP"/>
    <property type="match status" value="1"/>
</dbReference>
<dbReference type="SUPFAM" id="SSF46785">
    <property type="entry name" value="Winged helix' DNA-binding domain"/>
    <property type="match status" value="1"/>
</dbReference>
<dbReference type="PROSITE" id="PS51063">
    <property type="entry name" value="HTH_CRP_2"/>
    <property type="match status" value="1"/>
</dbReference>
<dbReference type="InterPro" id="IPR000595">
    <property type="entry name" value="cNMP-bd_dom"/>
</dbReference>
<dbReference type="PANTHER" id="PTHR24567:SF74">
    <property type="entry name" value="HTH-TYPE TRANSCRIPTIONAL REGULATOR ARCR"/>
    <property type="match status" value="1"/>
</dbReference>
<protein>
    <submittedName>
        <fullName evidence="5">GntR family transcriptional regulator</fullName>
    </submittedName>
</protein>
<dbReference type="GO" id="GO:0003677">
    <property type="term" value="F:DNA binding"/>
    <property type="evidence" value="ECO:0007669"/>
    <property type="project" value="UniProtKB-KW"/>
</dbReference>
<keyword evidence="2" id="KW-0238">DNA-binding</keyword>